<evidence type="ECO:0000313" key="4">
    <source>
        <dbReference type="Proteomes" id="UP000183200"/>
    </source>
</evidence>
<dbReference type="AlphaFoldDB" id="A0A1G9UE73"/>
<reference evidence="4" key="1">
    <citation type="submission" date="2016-10" db="EMBL/GenBank/DDBJ databases">
        <authorList>
            <person name="Varghese N."/>
            <person name="Submissions S."/>
        </authorList>
    </citation>
    <scope>NUCLEOTIDE SEQUENCE [LARGE SCALE GENOMIC DNA]</scope>
    <source>
        <strain evidence="4">DSM 19110</strain>
    </source>
</reference>
<dbReference type="FunFam" id="2.60.120.1440:FF:000001">
    <property type="entry name" value="Putative anti-sigma factor"/>
    <property type="match status" value="1"/>
</dbReference>
<accession>A0A1G9UE73</accession>
<evidence type="ECO:0000313" key="3">
    <source>
        <dbReference type="EMBL" id="SDM58247.1"/>
    </source>
</evidence>
<keyword evidence="4" id="KW-1185">Reference proteome</keyword>
<dbReference type="Gene3D" id="2.60.120.1440">
    <property type="match status" value="1"/>
</dbReference>
<dbReference type="InterPro" id="IPR032508">
    <property type="entry name" value="FecR_C"/>
</dbReference>
<evidence type="ECO:0000259" key="2">
    <source>
        <dbReference type="Pfam" id="PF16344"/>
    </source>
</evidence>
<sequence>MHSEETPDHILKLAEKWQKGTITDEEKFVYEQWYAAFDDEQLQHQHSDVDPAQLLTKIQARIKNELPAVSKVIPVWKKLSAVAASLILVGLTILYDYQSTAPTSNPIAQKQMVPGGNKAYLTLANGKQISLTNAKNGNLATEQGIAIIKTADGQVIYQMKDLPISGETIARNNISTPNGGFWKVQLSDGSSVWLNSASTLSYPSTFKGQDKRIVNLSGEAYFEIAKDQEHPFIVETKGQEVEVLGTHFNIKAYPEENNTKTTLIEGSVKVKFNHQNELLKPGQQATLSDNGLQIESIQTEYAIAWKNGFFMFNYEDLETVMLKISRWYDVQVDYQNASVKRHVFFGTISKYENVSNVLAMLERTRVVKFKLEGKKIKVTEINN</sequence>
<dbReference type="Proteomes" id="UP000183200">
    <property type="component" value="Unassembled WGS sequence"/>
</dbReference>
<organism evidence="3 4">
    <name type="scientific">Pedobacter steynii</name>
    <dbReference type="NCBI Taxonomy" id="430522"/>
    <lineage>
        <taxon>Bacteria</taxon>
        <taxon>Pseudomonadati</taxon>
        <taxon>Bacteroidota</taxon>
        <taxon>Sphingobacteriia</taxon>
        <taxon>Sphingobacteriales</taxon>
        <taxon>Sphingobacteriaceae</taxon>
        <taxon>Pedobacter</taxon>
    </lineage>
</organism>
<feature type="domain" description="FecR protein" evidence="1">
    <location>
        <begin position="173"/>
        <end position="269"/>
    </location>
</feature>
<dbReference type="GO" id="GO:0016989">
    <property type="term" value="F:sigma factor antagonist activity"/>
    <property type="evidence" value="ECO:0007669"/>
    <property type="project" value="TreeGrafter"/>
</dbReference>
<name>A0A1G9UE73_9SPHI</name>
<protein>
    <submittedName>
        <fullName evidence="3">FecR protein</fullName>
    </submittedName>
</protein>
<dbReference type="InterPro" id="IPR006860">
    <property type="entry name" value="FecR"/>
</dbReference>
<dbReference type="OrthoDB" id="1099963at2"/>
<evidence type="ECO:0000259" key="1">
    <source>
        <dbReference type="Pfam" id="PF04773"/>
    </source>
</evidence>
<dbReference type="InterPro" id="IPR012373">
    <property type="entry name" value="Ferrdict_sens_TM"/>
</dbReference>
<dbReference type="PANTHER" id="PTHR30273">
    <property type="entry name" value="PERIPLASMIC SIGNAL SENSOR AND SIGMA FACTOR ACTIVATOR FECR-RELATED"/>
    <property type="match status" value="1"/>
</dbReference>
<dbReference type="Gene3D" id="3.55.50.30">
    <property type="match status" value="1"/>
</dbReference>
<dbReference type="EMBL" id="FNGY01000004">
    <property type="protein sequence ID" value="SDM58247.1"/>
    <property type="molecule type" value="Genomic_DNA"/>
</dbReference>
<proteinExistence type="predicted"/>
<dbReference type="Pfam" id="PF04773">
    <property type="entry name" value="FecR"/>
    <property type="match status" value="1"/>
</dbReference>
<dbReference type="Pfam" id="PF16344">
    <property type="entry name" value="FecR_C"/>
    <property type="match status" value="1"/>
</dbReference>
<dbReference type="PANTHER" id="PTHR30273:SF2">
    <property type="entry name" value="PROTEIN FECR"/>
    <property type="match status" value="1"/>
</dbReference>
<gene>
    <name evidence="3" type="ORF">SAMN05421820_104148</name>
</gene>
<dbReference type="PIRSF" id="PIRSF018266">
    <property type="entry name" value="FecR"/>
    <property type="match status" value="1"/>
</dbReference>
<feature type="domain" description="Protein FecR C-terminal" evidence="2">
    <location>
        <begin position="310"/>
        <end position="378"/>
    </location>
</feature>
<dbReference type="RefSeq" id="WP_074607316.1">
    <property type="nucleotide sequence ID" value="NZ_FNGY01000004.1"/>
</dbReference>